<dbReference type="NCBIfam" id="NF008124">
    <property type="entry name" value="PRK10872.1"/>
    <property type="match status" value="1"/>
</dbReference>
<dbReference type="GO" id="GO:0015949">
    <property type="term" value="P:nucleobase-containing small molecule interconversion"/>
    <property type="evidence" value="ECO:0007669"/>
    <property type="project" value="UniProtKB-ARBA"/>
</dbReference>
<dbReference type="PANTHER" id="PTHR21262">
    <property type="entry name" value="GUANOSINE-3',5'-BIS DIPHOSPHATE 3'-PYROPHOSPHOHYDROLASE"/>
    <property type="match status" value="1"/>
</dbReference>
<dbReference type="GO" id="GO:0042594">
    <property type="term" value="P:response to starvation"/>
    <property type="evidence" value="ECO:0007669"/>
    <property type="project" value="TreeGrafter"/>
</dbReference>
<dbReference type="InterPro" id="IPR045600">
    <property type="entry name" value="RelA/SpoT_AH_RIS"/>
</dbReference>
<dbReference type="SUPFAM" id="SSF109604">
    <property type="entry name" value="HD-domain/PDEase-like"/>
    <property type="match status" value="1"/>
</dbReference>
<feature type="domain" description="TGS" evidence="8">
    <location>
        <begin position="405"/>
        <end position="468"/>
    </location>
</feature>
<sequence>MVSITTKLPAGDSLDERDIRAWLESLSDTWSAEELKYLQRACDLAVEVHKEEREESGETKLRHALSVAEILADMDLDWETLVAAILHDVLPGDRVDSEMLEQEFSPAVVRMVEDMARIGGLTNAQVSDRHQSETEHKENLRRMLLSIADDIRVVLIVLAERLHEMRILKNFPEAVCAREAKESQEIYAPLANRLGIWQIKWELEDLCLRYLEPDSYKELAGMLDGRRAEREVFIRSVIDLLGKKFADIGINAQVYGRPKHIYSIWKKMKRKSVPFEQIFDLRAVRVLVDSVAECYGALGVVHGLWRHIPGEFDDYIATPKVNMYRSIHTAVIGPEDKPLEIQIRTHDMHNHAELGVAAHWRYKESGGKEDPAFQKRIVLMRNWLELKDEPSESDDFVENIKTEFEAQQVYVLTPQGKVMELPKGATAVDFAYAIHSAVGHRCRGARINGRIAPLTQPLESGQTVEVITVKEGGPSRDWLSPHHGYLKTSKARNRVRHWFKQQDYEEHLRLGRSSLDREIIRLGVNKPDLNKAAQRFNMKRGDDLLAAIGRGEVSPVQVAGMGERQFPAVEPEQVEEVAKRKRVTKKKHRKGQGEVIVEGVDDLMTHMARCCKPVPNDEVIGFITRGRGVTVHRRDCKVVRNLDEANKERLVQVVWAEQPSDTTYPVDIRVFANDRKGLLRDISSILTNEEVDVLGVNTQSDRKQDRATMRFTIEITDMRQLSRILEKVSQLPDVLDVRRQV</sequence>
<evidence type="ECO:0000313" key="10">
    <source>
        <dbReference type="Proteomes" id="UP000190896"/>
    </source>
</evidence>
<feature type="domain" description="ACT" evidence="7">
    <location>
        <begin position="667"/>
        <end position="741"/>
    </location>
</feature>
<evidence type="ECO:0000256" key="5">
    <source>
        <dbReference type="ARBA" id="ARBA00033308"/>
    </source>
</evidence>
<dbReference type="EMBL" id="MPRJ01000088">
    <property type="protein sequence ID" value="OOZ35631.1"/>
    <property type="molecule type" value="Genomic_DNA"/>
</dbReference>
<dbReference type="Pfam" id="PF13328">
    <property type="entry name" value="HD_4"/>
    <property type="match status" value="1"/>
</dbReference>
<dbReference type="SUPFAM" id="SSF55021">
    <property type="entry name" value="ACT-like"/>
    <property type="match status" value="1"/>
</dbReference>
<dbReference type="PROSITE" id="PS51671">
    <property type="entry name" value="ACT"/>
    <property type="match status" value="1"/>
</dbReference>
<dbReference type="NCBIfam" id="TIGR00691">
    <property type="entry name" value="spoT_relA"/>
    <property type="match status" value="1"/>
</dbReference>
<dbReference type="GO" id="GO:0015969">
    <property type="term" value="P:guanosine tetraphosphate metabolic process"/>
    <property type="evidence" value="ECO:0007669"/>
    <property type="project" value="InterPro"/>
</dbReference>
<dbReference type="Gene3D" id="1.10.3210.10">
    <property type="entry name" value="Hypothetical protein af1432"/>
    <property type="match status" value="1"/>
</dbReference>
<evidence type="ECO:0000256" key="3">
    <source>
        <dbReference type="ARBA" id="ARBA00029754"/>
    </source>
</evidence>
<dbReference type="SUPFAM" id="SSF81271">
    <property type="entry name" value="TGS-like"/>
    <property type="match status" value="1"/>
</dbReference>
<comment type="similarity">
    <text evidence="6">Belongs to the relA/spoT family.</text>
</comment>
<dbReference type="GO" id="GO:0016301">
    <property type="term" value="F:kinase activity"/>
    <property type="evidence" value="ECO:0007669"/>
    <property type="project" value="UniProtKB-KW"/>
</dbReference>
<dbReference type="InterPro" id="IPR012675">
    <property type="entry name" value="Beta-grasp_dom_sf"/>
</dbReference>
<name>A0A1T2KS55_9GAMM</name>
<dbReference type="CDD" id="cd01668">
    <property type="entry name" value="TGS_RSH"/>
    <property type="match status" value="1"/>
</dbReference>
<dbReference type="SUPFAM" id="SSF81301">
    <property type="entry name" value="Nucleotidyltransferase"/>
    <property type="match status" value="1"/>
</dbReference>
<dbReference type="InterPro" id="IPR004811">
    <property type="entry name" value="RelA/Spo_fam"/>
</dbReference>
<dbReference type="GO" id="GO:0005886">
    <property type="term" value="C:plasma membrane"/>
    <property type="evidence" value="ECO:0007669"/>
    <property type="project" value="TreeGrafter"/>
</dbReference>
<gene>
    <name evidence="9" type="primary">relA</name>
    <name evidence="9" type="ORF">BOW51_11080</name>
</gene>
<reference evidence="9 10" key="1">
    <citation type="submission" date="2016-11" db="EMBL/GenBank/DDBJ databases">
        <title>Mixed transmission modes and dynamic genome evolution in an obligate animal-bacterial symbiosis.</title>
        <authorList>
            <person name="Russell S.L."/>
            <person name="Corbett-Detig R.B."/>
            <person name="Cavanaugh C.M."/>
        </authorList>
    </citation>
    <scope>NUCLEOTIDE SEQUENCE [LARGE SCALE GENOMIC DNA]</scope>
    <source>
        <strain evidence="9">Se-Cadez</strain>
    </source>
</reference>
<dbReference type="OrthoDB" id="9805041at2"/>
<evidence type="ECO:0000256" key="2">
    <source>
        <dbReference type="ARBA" id="ARBA00025704"/>
    </source>
</evidence>
<dbReference type="InterPro" id="IPR043519">
    <property type="entry name" value="NT_sf"/>
</dbReference>
<dbReference type="GO" id="GO:0008728">
    <property type="term" value="F:GTP diphosphokinase activity"/>
    <property type="evidence" value="ECO:0007669"/>
    <property type="project" value="TreeGrafter"/>
</dbReference>
<dbReference type="PANTHER" id="PTHR21262:SF31">
    <property type="entry name" value="GTP PYROPHOSPHOKINASE"/>
    <property type="match status" value="1"/>
</dbReference>
<accession>A0A1T2KS55</accession>
<dbReference type="PROSITE" id="PS51880">
    <property type="entry name" value="TGS"/>
    <property type="match status" value="1"/>
</dbReference>
<keyword evidence="10" id="KW-1185">Reference proteome</keyword>
<evidence type="ECO:0000256" key="6">
    <source>
        <dbReference type="RuleBase" id="RU003847"/>
    </source>
</evidence>
<keyword evidence="9" id="KW-0808">Transferase</keyword>
<dbReference type="InterPro" id="IPR007685">
    <property type="entry name" value="RelA_SpoT"/>
</dbReference>
<dbReference type="InterPro" id="IPR012676">
    <property type="entry name" value="TGS-like"/>
</dbReference>
<keyword evidence="9" id="KW-0418">Kinase</keyword>
<comment type="caution">
    <text evidence="9">The sequence shown here is derived from an EMBL/GenBank/DDBJ whole genome shotgun (WGS) entry which is preliminary data.</text>
</comment>
<dbReference type="InterPro" id="IPR033655">
    <property type="entry name" value="TGS_RelA/SpoT"/>
</dbReference>
<dbReference type="InterPro" id="IPR002912">
    <property type="entry name" value="ACT_dom"/>
</dbReference>
<dbReference type="FunFam" id="3.10.20.30:FF:000002">
    <property type="entry name" value="GTP pyrophosphokinase (RelA/SpoT)"/>
    <property type="match status" value="1"/>
</dbReference>
<dbReference type="SMART" id="SM00954">
    <property type="entry name" value="RelA_SpoT"/>
    <property type="match status" value="1"/>
</dbReference>
<proteinExistence type="inferred from homology"/>
<dbReference type="Proteomes" id="UP000190896">
    <property type="component" value="Unassembled WGS sequence"/>
</dbReference>
<dbReference type="InterPro" id="IPR045865">
    <property type="entry name" value="ACT-like_dom_sf"/>
</dbReference>
<evidence type="ECO:0000259" key="8">
    <source>
        <dbReference type="PROSITE" id="PS51880"/>
    </source>
</evidence>
<dbReference type="Gene3D" id="3.30.70.260">
    <property type="match status" value="1"/>
</dbReference>
<comment type="function">
    <text evidence="6">In eubacteria ppGpp (guanosine 3'-diphosphate 5'-diphosphate) is a mediator of the stringent response that coordinates a variety of cellular activities in response to changes in nutritional abundance.</text>
</comment>
<dbReference type="FunFam" id="3.30.460.10:FF:000001">
    <property type="entry name" value="GTP pyrophosphokinase RelA"/>
    <property type="match status" value="1"/>
</dbReference>
<dbReference type="Pfam" id="PF13291">
    <property type="entry name" value="ACT_4"/>
    <property type="match status" value="1"/>
</dbReference>
<dbReference type="Pfam" id="PF02824">
    <property type="entry name" value="TGS"/>
    <property type="match status" value="1"/>
</dbReference>
<dbReference type="Gene3D" id="3.10.20.30">
    <property type="match status" value="1"/>
</dbReference>
<dbReference type="Pfam" id="PF19296">
    <property type="entry name" value="RelA_AH_RIS"/>
    <property type="match status" value="1"/>
</dbReference>
<dbReference type="RefSeq" id="WP_078488072.1">
    <property type="nucleotide sequence ID" value="NZ_MPRJ01000088.1"/>
</dbReference>
<evidence type="ECO:0000256" key="4">
    <source>
        <dbReference type="ARBA" id="ARBA00032407"/>
    </source>
</evidence>
<dbReference type="CDD" id="cd04876">
    <property type="entry name" value="ACT_RelA-SpoT"/>
    <property type="match status" value="1"/>
</dbReference>
<comment type="pathway">
    <text evidence="2">Purine metabolism.</text>
</comment>
<evidence type="ECO:0000313" key="9">
    <source>
        <dbReference type="EMBL" id="OOZ35631.1"/>
    </source>
</evidence>
<dbReference type="GO" id="GO:0008893">
    <property type="term" value="F:guanosine-3',5'-bis(diphosphate) 3'-diphosphatase activity"/>
    <property type="evidence" value="ECO:0007669"/>
    <property type="project" value="TreeGrafter"/>
</dbReference>
<evidence type="ECO:0000256" key="1">
    <source>
        <dbReference type="ARBA" id="ARBA00019852"/>
    </source>
</evidence>
<dbReference type="CDD" id="cd05399">
    <property type="entry name" value="NT_Rel-Spo_like"/>
    <property type="match status" value="1"/>
</dbReference>
<organism evidence="9 10">
    <name type="scientific">Solemya velesiana gill symbiont</name>
    <dbReference type="NCBI Taxonomy" id="1918948"/>
    <lineage>
        <taxon>Bacteria</taxon>
        <taxon>Pseudomonadati</taxon>
        <taxon>Pseudomonadota</taxon>
        <taxon>Gammaproteobacteria</taxon>
        <taxon>sulfur-oxidizing symbionts</taxon>
    </lineage>
</organism>
<dbReference type="InterPro" id="IPR004095">
    <property type="entry name" value="TGS"/>
</dbReference>
<dbReference type="Gene3D" id="3.30.460.10">
    <property type="entry name" value="Beta Polymerase, domain 2"/>
    <property type="match status" value="1"/>
</dbReference>
<dbReference type="AlphaFoldDB" id="A0A1T2KS55"/>
<dbReference type="Pfam" id="PF04607">
    <property type="entry name" value="RelA_SpoT"/>
    <property type="match status" value="1"/>
</dbReference>
<evidence type="ECO:0000259" key="7">
    <source>
        <dbReference type="PROSITE" id="PS51671"/>
    </source>
</evidence>
<protein>
    <recommendedName>
        <fullName evidence="1">GTP pyrophosphokinase</fullName>
    </recommendedName>
    <alternativeName>
        <fullName evidence="4">(p)ppGpp synthase</fullName>
    </alternativeName>
    <alternativeName>
        <fullName evidence="3">ATP:GTP 3'-pyrophosphotransferase</fullName>
    </alternativeName>
    <alternativeName>
        <fullName evidence="5">ppGpp synthase I</fullName>
    </alternativeName>
</protein>